<dbReference type="PROSITE" id="PS50977">
    <property type="entry name" value="HTH_TETR_2"/>
    <property type="match status" value="1"/>
</dbReference>
<dbReference type="PANTHER" id="PTHR30055:SF234">
    <property type="entry name" value="HTH-TYPE TRANSCRIPTIONAL REGULATOR BETI"/>
    <property type="match status" value="1"/>
</dbReference>
<evidence type="ECO:0000256" key="1">
    <source>
        <dbReference type="ARBA" id="ARBA00023015"/>
    </source>
</evidence>
<dbReference type="InterPro" id="IPR009057">
    <property type="entry name" value="Homeodomain-like_sf"/>
</dbReference>
<comment type="caution">
    <text evidence="6">The sequence shown here is derived from an EMBL/GenBank/DDBJ whole genome shotgun (WGS) entry which is preliminary data.</text>
</comment>
<evidence type="ECO:0000313" key="7">
    <source>
        <dbReference type="Proteomes" id="UP000466794"/>
    </source>
</evidence>
<dbReference type="EMBL" id="WRPP01000012">
    <property type="protein sequence ID" value="MVU83190.1"/>
    <property type="molecule type" value="Genomic_DNA"/>
</dbReference>
<accession>A0A7K1V987</accession>
<evidence type="ECO:0000259" key="5">
    <source>
        <dbReference type="PROSITE" id="PS50977"/>
    </source>
</evidence>
<dbReference type="InterPro" id="IPR001647">
    <property type="entry name" value="HTH_TetR"/>
</dbReference>
<evidence type="ECO:0000313" key="6">
    <source>
        <dbReference type="EMBL" id="MVU83190.1"/>
    </source>
</evidence>
<organism evidence="6 7">
    <name type="scientific">Nocardia terrae</name>
    <dbReference type="NCBI Taxonomy" id="2675851"/>
    <lineage>
        <taxon>Bacteria</taxon>
        <taxon>Bacillati</taxon>
        <taxon>Actinomycetota</taxon>
        <taxon>Actinomycetes</taxon>
        <taxon>Mycobacteriales</taxon>
        <taxon>Nocardiaceae</taxon>
        <taxon>Nocardia</taxon>
    </lineage>
</organism>
<dbReference type="GO" id="GO:0000976">
    <property type="term" value="F:transcription cis-regulatory region binding"/>
    <property type="evidence" value="ECO:0007669"/>
    <property type="project" value="TreeGrafter"/>
</dbReference>
<keyword evidence="2 4" id="KW-0238">DNA-binding</keyword>
<sequence length="213" mass="21626">MSPRKAAALRGSDDGLRDHLVATAQRLLAEQGAAGLTVRAIARAAGVADGVLYNHFSDKDELLAAAVGAHVAAAHADLGTLPAPGTATVRQNLAVYLRAGLTLHRAVLPVFAGLLATPAVLTRFAESRARDDDWRELLAAYLRAERDLGRLAPAADTAAATAVLVGICHDVVLTAMLPGATSPPGGSSVAVDVDAVDVDAIVATLLAGIAPPA</sequence>
<keyword evidence="7" id="KW-1185">Reference proteome</keyword>
<dbReference type="RefSeq" id="WP_157392759.1">
    <property type="nucleotide sequence ID" value="NZ_WRPP01000012.1"/>
</dbReference>
<keyword evidence="3" id="KW-0804">Transcription</keyword>
<dbReference type="GO" id="GO:0003700">
    <property type="term" value="F:DNA-binding transcription factor activity"/>
    <property type="evidence" value="ECO:0007669"/>
    <property type="project" value="TreeGrafter"/>
</dbReference>
<dbReference type="InterPro" id="IPR050109">
    <property type="entry name" value="HTH-type_TetR-like_transc_reg"/>
</dbReference>
<feature type="domain" description="HTH tetR-type" evidence="5">
    <location>
        <begin position="14"/>
        <end position="74"/>
    </location>
</feature>
<protein>
    <submittedName>
        <fullName evidence="6">TetR family transcriptional regulator</fullName>
    </submittedName>
</protein>
<evidence type="ECO:0000256" key="4">
    <source>
        <dbReference type="PROSITE-ProRule" id="PRU00335"/>
    </source>
</evidence>
<evidence type="ECO:0000256" key="2">
    <source>
        <dbReference type="ARBA" id="ARBA00023125"/>
    </source>
</evidence>
<keyword evidence="1" id="KW-0805">Transcription regulation</keyword>
<dbReference type="Gene3D" id="1.10.357.10">
    <property type="entry name" value="Tetracycline Repressor, domain 2"/>
    <property type="match status" value="1"/>
</dbReference>
<dbReference type="SUPFAM" id="SSF46689">
    <property type="entry name" value="Homeodomain-like"/>
    <property type="match status" value="1"/>
</dbReference>
<name>A0A7K1V987_9NOCA</name>
<dbReference type="Pfam" id="PF00440">
    <property type="entry name" value="TetR_N"/>
    <property type="match status" value="1"/>
</dbReference>
<feature type="DNA-binding region" description="H-T-H motif" evidence="4">
    <location>
        <begin position="37"/>
        <end position="56"/>
    </location>
</feature>
<dbReference type="AlphaFoldDB" id="A0A7K1V987"/>
<gene>
    <name evidence="6" type="ORF">GPX89_38865</name>
</gene>
<reference evidence="6 7" key="1">
    <citation type="submission" date="2019-12" db="EMBL/GenBank/DDBJ databases">
        <title>Nocardia sp. nov. ET3-3 isolated from soil.</title>
        <authorList>
            <person name="Kanchanasin P."/>
            <person name="Tanasupawat S."/>
            <person name="Yuki M."/>
            <person name="Kudo T."/>
        </authorList>
    </citation>
    <scope>NUCLEOTIDE SEQUENCE [LARGE SCALE GENOMIC DNA]</scope>
    <source>
        <strain evidence="6 7">ET3-3</strain>
    </source>
</reference>
<dbReference type="PANTHER" id="PTHR30055">
    <property type="entry name" value="HTH-TYPE TRANSCRIPTIONAL REGULATOR RUTR"/>
    <property type="match status" value="1"/>
</dbReference>
<proteinExistence type="predicted"/>
<dbReference type="PRINTS" id="PR00455">
    <property type="entry name" value="HTHTETR"/>
</dbReference>
<evidence type="ECO:0000256" key="3">
    <source>
        <dbReference type="ARBA" id="ARBA00023163"/>
    </source>
</evidence>
<dbReference type="Proteomes" id="UP000466794">
    <property type="component" value="Unassembled WGS sequence"/>
</dbReference>